<keyword evidence="1" id="KW-0812">Transmembrane</keyword>
<dbReference type="Gene3D" id="1.10.1900.10">
    <property type="entry name" value="c-terminal domain of poly(a) binding protein"/>
    <property type="match status" value="1"/>
</dbReference>
<dbReference type="EMBL" id="JBHSEF010000009">
    <property type="protein sequence ID" value="MFC4353943.1"/>
    <property type="molecule type" value="Genomic_DNA"/>
</dbReference>
<accession>A0ABV8USZ8</accession>
<feature type="transmembrane region" description="Helical" evidence="1">
    <location>
        <begin position="204"/>
        <end position="220"/>
    </location>
</feature>
<dbReference type="SUPFAM" id="SSF158560">
    <property type="entry name" value="BH3980-like"/>
    <property type="match status" value="1"/>
</dbReference>
<sequence>MDTKELIKQNNEKRELLHEPNKVYYEQVLMYIRSRLSLSEQKTEEILMDLLDHMLEAQANGKSAKVVFGENPKAYADDIIEQIPDEEKRDMVKFWGRIAFQLTGYYFIWRGIVMLILAQFTPVDDRLYVIPTLIQMALIAALVYSGVRLIFGWINKTAFEEVTKKGRLKEVIVAGTLGALGFGLIAGVNWLLPTIGPATSFPPASSIGVGAIFLLISWILKRTEWK</sequence>
<dbReference type="InterPro" id="IPR009214">
    <property type="entry name" value="DUF1129"/>
</dbReference>
<keyword evidence="3" id="KW-1185">Reference proteome</keyword>
<evidence type="ECO:0000313" key="3">
    <source>
        <dbReference type="Proteomes" id="UP001595733"/>
    </source>
</evidence>
<dbReference type="RefSeq" id="WP_378139834.1">
    <property type="nucleotide sequence ID" value="NZ_JBHSEF010000009.1"/>
</dbReference>
<keyword evidence="1" id="KW-1133">Transmembrane helix</keyword>
<dbReference type="Pfam" id="PF06570">
    <property type="entry name" value="DUF1129"/>
    <property type="match status" value="1"/>
</dbReference>
<organism evidence="2 3">
    <name type="scientific">Chryseomicrobium palamuruense</name>
    <dbReference type="NCBI Taxonomy" id="682973"/>
    <lineage>
        <taxon>Bacteria</taxon>
        <taxon>Bacillati</taxon>
        <taxon>Bacillota</taxon>
        <taxon>Bacilli</taxon>
        <taxon>Bacillales</taxon>
        <taxon>Caryophanaceae</taxon>
        <taxon>Chryseomicrobium</taxon>
    </lineage>
</organism>
<evidence type="ECO:0000256" key="1">
    <source>
        <dbReference type="SAM" id="Phobius"/>
    </source>
</evidence>
<feature type="transmembrane region" description="Helical" evidence="1">
    <location>
        <begin position="171"/>
        <end position="192"/>
    </location>
</feature>
<evidence type="ECO:0000313" key="2">
    <source>
        <dbReference type="EMBL" id="MFC4353943.1"/>
    </source>
</evidence>
<dbReference type="Proteomes" id="UP001595733">
    <property type="component" value="Unassembled WGS sequence"/>
</dbReference>
<keyword evidence="1" id="KW-0472">Membrane</keyword>
<dbReference type="PANTHER" id="PTHR41307:SF1">
    <property type="entry name" value="MEMBRANE PROTEIN"/>
    <property type="match status" value="1"/>
</dbReference>
<comment type="caution">
    <text evidence="2">The sequence shown here is derived from an EMBL/GenBank/DDBJ whole genome shotgun (WGS) entry which is preliminary data.</text>
</comment>
<gene>
    <name evidence="2" type="ORF">ACFO0S_02530</name>
</gene>
<feature type="transmembrane region" description="Helical" evidence="1">
    <location>
        <begin position="127"/>
        <end position="151"/>
    </location>
</feature>
<feature type="transmembrane region" description="Helical" evidence="1">
    <location>
        <begin position="98"/>
        <end position="121"/>
    </location>
</feature>
<dbReference type="PANTHER" id="PTHR41307">
    <property type="entry name" value="MEMBRANE PROTEIN-RELATED"/>
    <property type="match status" value="1"/>
</dbReference>
<name>A0ABV8USZ8_9BACL</name>
<proteinExistence type="predicted"/>
<protein>
    <submittedName>
        <fullName evidence="2">DUF1129 family protein</fullName>
    </submittedName>
</protein>
<reference evidence="3" key="1">
    <citation type="journal article" date="2019" name="Int. J. Syst. Evol. Microbiol.">
        <title>The Global Catalogue of Microorganisms (GCM) 10K type strain sequencing project: providing services to taxonomists for standard genome sequencing and annotation.</title>
        <authorList>
            <consortium name="The Broad Institute Genomics Platform"/>
            <consortium name="The Broad Institute Genome Sequencing Center for Infectious Disease"/>
            <person name="Wu L."/>
            <person name="Ma J."/>
        </authorList>
    </citation>
    <scope>NUCLEOTIDE SEQUENCE [LARGE SCALE GENOMIC DNA]</scope>
    <source>
        <strain evidence="3">CCUG 50353</strain>
    </source>
</reference>